<evidence type="ECO:0000256" key="2">
    <source>
        <dbReference type="SAM" id="Phobius"/>
    </source>
</evidence>
<evidence type="ECO:0000256" key="1">
    <source>
        <dbReference type="SAM" id="MobiDB-lite"/>
    </source>
</evidence>
<feature type="compositionally biased region" description="Low complexity" evidence="1">
    <location>
        <begin position="35"/>
        <end position="91"/>
    </location>
</feature>
<dbReference type="Gene3D" id="1.20.5.340">
    <property type="match status" value="1"/>
</dbReference>
<dbReference type="AlphaFoldDB" id="A0A2T7G5X3"/>
<feature type="region of interest" description="Disordered" evidence="1">
    <location>
        <begin position="1"/>
        <end position="199"/>
    </location>
</feature>
<feature type="compositionally biased region" description="Low complexity" evidence="1">
    <location>
        <begin position="125"/>
        <end position="138"/>
    </location>
</feature>
<keyword evidence="4" id="KW-1185">Reference proteome</keyword>
<accession>A0A2T7G5X3</accession>
<keyword evidence="2" id="KW-0812">Transmembrane</keyword>
<feature type="compositionally biased region" description="Polar residues" evidence="1">
    <location>
        <begin position="139"/>
        <end position="149"/>
    </location>
</feature>
<feature type="transmembrane region" description="Helical" evidence="2">
    <location>
        <begin position="203"/>
        <end position="225"/>
    </location>
</feature>
<organism evidence="3 4">
    <name type="scientific">Pelagivirga sediminicola</name>
    <dbReference type="NCBI Taxonomy" id="2170575"/>
    <lineage>
        <taxon>Bacteria</taxon>
        <taxon>Pseudomonadati</taxon>
        <taxon>Pseudomonadota</taxon>
        <taxon>Alphaproteobacteria</taxon>
        <taxon>Rhodobacterales</taxon>
        <taxon>Paracoccaceae</taxon>
        <taxon>Pelagivirga</taxon>
    </lineage>
</organism>
<dbReference type="EMBL" id="QCYH01000006">
    <property type="protein sequence ID" value="PVA09786.1"/>
    <property type="molecule type" value="Genomic_DNA"/>
</dbReference>
<feature type="compositionally biased region" description="Low complexity" evidence="1">
    <location>
        <begin position="11"/>
        <end position="25"/>
    </location>
</feature>
<protein>
    <recommendedName>
        <fullName evidence="5">Mitochondrial inner membrane protein</fullName>
    </recommendedName>
</protein>
<name>A0A2T7G5X3_9RHOB</name>
<dbReference type="RefSeq" id="WP_108692409.1">
    <property type="nucleotide sequence ID" value="NZ_QCYH01000006.1"/>
</dbReference>
<evidence type="ECO:0000313" key="4">
    <source>
        <dbReference type="Proteomes" id="UP000244446"/>
    </source>
</evidence>
<gene>
    <name evidence="3" type="ORF">DC366_11735</name>
</gene>
<evidence type="ECO:0000313" key="3">
    <source>
        <dbReference type="EMBL" id="PVA09786.1"/>
    </source>
</evidence>
<dbReference type="OrthoDB" id="7659420at2"/>
<dbReference type="Proteomes" id="UP000244446">
    <property type="component" value="Unassembled WGS sequence"/>
</dbReference>
<evidence type="ECO:0008006" key="5">
    <source>
        <dbReference type="Google" id="ProtNLM"/>
    </source>
</evidence>
<keyword evidence="2" id="KW-0472">Membrane</keyword>
<sequence>MAEKKGPSGRKGTAAKGKDASAGADAEAKPEGANPSGTAAKGAPKPGKAAAGKSAAAKTSTAASAPKRAAAKSGTATSDSSVKSDAATSDSAKSDTAKTSAAKPSDAATGATATGAKPTSDAKPGIGSDASSGAGSISQTADGTSASSIPASGPRSTGPAAASAASGAARETKPAAATASTSTARSAASATPAQPAPQRKGGFVPLLLGGVCAAAIGFGAAYYMGIMAPDQTAQSDLDARLADQAARIDQLQAQIDGLPAAPDTSGFEAAQSDLDARISQLAEQVETVSGRLAEVEAQPSGTDGTGVTTGQLTDLRQTVNAQGEQIAALVAEAERRDDVARASAQQDLRRAALTRIRTALDTGTPFDEALGDLERAGMSAPDALQDVAAAGVPTQAALQADFAPAARAALATARKSGDEDDGGFWSFMSGQLGARSLERREGPGTDATLSRAEDDMRQGNLEAAVSEVETLPDPARAELSDWAASVRARIEALAAYDALAAKLN</sequence>
<comment type="caution">
    <text evidence="3">The sequence shown here is derived from an EMBL/GenBank/DDBJ whole genome shotgun (WGS) entry which is preliminary data.</text>
</comment>
<feature type="compositionally biased region" description="Low complexity" evidence="1">
    <location>
        <begin position="150"/>
        <end position="199"/>
    </location>
</feature>
<proteinExistence type="predicted"/>
<keyword evidence="2" id="KW-1133">Transmembrane helix</keyword>
<feature type="compositionally biased region" description="Low complexity" evidence="1">
    <location>
        <begin position="97"/>
        <end position="116"/>
    </location>
</feature>
<reference evidence="3 4" key="1">
    <citation type="submission" date="2018-04" db="EMBL/GenBank/DDBJ databases">
        <title>Pelagivirga bohaiensis gen. nov., sp. nov., a bacterium isolated from the Bohai Sea.</title>
        <authorList>
            <person name="Ji X."/>
        </authorList>
    </citation>
    <scope>NUCLEOTIDE SEQUENCE [LARGE SCALE GENOMIC DNA]</scope>
    <source>
        <strain evidence="3 4">BH-SD19</strain>
    </source>
</reference>